<reference evidence="3 4" key="1">
    <citation type="journal article" date="2018" name="Sci. Rep.">
        <title>Genome sequence of the cauliflower mushroom Sparassis crispa (Hanabiratake) and its association with beneficial usage.</title>
        <authorList>
            <person name="Kiyama R."/>
            <person name="Furutani Y."/>
            <person name="Kawaguchi K."/>
            <person name="Nakanishi T."/>
        </authorList>
    </citation>
    <scope>NUCLEOTIDE SEQUENCE [LARGE SCALE GENOMIC DNA]</scope>
</reference>
<feature type="compositionally biased region" description="Basic and acidic residues" evidence="1">
    <location>
        <begin position="22"/>
        <end position="32"/>
    </location>
</feature>
<dbReference type="EMBL" id="BFAD01000005">
    <property type="protein sequence ID" value="GBE83518.1"/>
    <property type="molecule type" value="Genomic_DNA"/>
</dbReference>
<accession>A0A401GMS5</accession>
<dbReference type="Proteomes" id="UP000287166">
    <property type="component" value="Unassembled WGS sequence"/>
</dbReference>
<name>A0A401GMS5_9APHY</name>
<protein>
    <recommendedName>
        <fullName evidence="2">WW domain-containing protein</fullName>
    </recommendedName>
</protein>
<feature type="region of interest" description="Disordered" evidence="1">
    <location>
        <begin position="255"/>
        <end position="280"/>
    </location>
</feature>
<dbReference type="SUPFAM" id="SSF51045">
    <property type="entry name" value="WW domain"/>
    <property type="match status" value="1"/>
</dbReference>
<feature type="compositionally biased region" description="Low complexity" evidence="1">
    <location>
        <begin position="1"/>
        <end position="18"/>
    </location>
</feature>
<feature type="region of interest" description="Disordered" evidence="1">
    <location>
        <begin position="1"/>
        <end position="101"/>
    </location>
</feature>
<evidence type="ECO:0000313" key="4">
    <source>
        <dbReference type="Proteomes" id="UP000287166"/>
    </source>
</evidence>
<evidence type="ECO:0000313" key="3">
    <source>
        <dbReference type="EMBL" id="GBE83518.1"/>
    </source>
</evidence>
<evidence type="ECO:0000256" key="1">
    <source>
        <dbReference type="SAM" id="MobiDB-lite"/>
    </source>
</evidence>
<dbReference type="AlphaFoldDB" id="A0A401GMS5"/>
<feature type="compositionally biased region" description="Low complexity" evidence="1">
    <location>
        <begin position="134"/>
        <end position="148"/>
    </location>
</feature>
<feature type="domain" description="WW" evidence="2">
    <location>
        <begin position="105"/>
        <end position="133"/>
    </location>
</feature>
<comment type="caution">
    <text evidence="3">The sequence shown here is derived from an EMBL/GenBank/DDBJ whole genome shotgun (WGS) entry which is preliminary data.</text>
</comment>
<dbReference type="PROSITE" id="PS01159">
    <property type="entry name" value="WW_DOMAIN_1"/>
    <property type="match status" value="1"/>
</dbReference>
<dbReference type="InterPro" id="IPR001202">
    <property type="entry name" value="WW_dom"/>
</dbReference>
<dbReference type="InParanoid" id="A0A401GMS5"/>
<sequence length="295" mass="31141">MSSDSVSPAPAPDSNSAAEIAHGVDSKQRESSDPAPSPPAKTSQRGSEEAEHDEPESKSESPVPEASTSAATAVDASTSDGSASSASQPASAAASTPGVASAGDWQAIWSPAHSAYYFYNAATRETTWTNPLQPTASPSASPYPTSAPGAPPTPEASGSIPGSAAMQALYDMQAAAAAQGIDPSLAYLDPSLAAGSSTAPAAFTSTAKFNARSGAFARPDARDPTHLSEYERAKRMSEFYFDVNAWEKDVEMRKLEEAQEQEEGRKRKRPTKKDLERFKEQKRLKKIAKTAWLRT</sequence>
<dbReference type="InterPro" id="IPR036020">
    <property type="entry name" value="WW_dom_sf"/>
</dbReference>
<dbReference type="SMART" id="SM00456">
    <property type="entry name" value="WW"/>
    <property type="match status" value="1"/>
</dbReference>
<evidence type="ECO:0000259" key="2">
    <source>
        <dbReference type="PROSITE" id="PS50020"/>
    </source>
</evidence>
<gene>
    <name evidence="3" type="ORF">SCP_0505710</name>
</gene>
<dbReference type="Pfam" id="PF00397">
    <property type="entry name" value="WW"/>
    <property type="match status" value="1"/>
</dbReference>
<dbReference type="CDD" id="cd00201">
    <property type="entry name" value="WW"/>
    <property type="match status" value="1"/>
</dbReference>
<feature type="compositionally biased region" description="Low complexity" evidence="1">
    <location>
        <begin position="60"/>
        <end position="96"/>
    </location>
</feature>
<organism evidence="3 4">
    <name type="scientific">Sparassis crispa</name>
    <dbReference type="NCBI Taxonomy" id="139825"/>
    <lineage>
        <taxon>Eukaryota</taxon>
        <taxon>Fungi</taxon>
        <taxon>Dikarya</taxon>
        <taxon>Basidiomycota</taxon>
        <taxon>Agaricomycotina</taxon>
        <taxon>Agaricomycetes</taxon>
        <taxon>Polyporales</taxon>
        <taxon>Sparassidaceae</taxon>
        <taxon>Sparassis</taxon>
    </lineage>
</organism>
<keyword evidence="4" id="KW-1185">Reference proteome</keyword>
<feature type="compositionally biased region" description="Basic and acidic residues" evidence="1">
    <location>
        <begin position="255"/>
        <end position="265"/>
    </location>
</feature>
<proteinExistence type="predicted"/>
<feature type="region of interest" description="Disordered" evidence="1">
    <location>
        <begin position="129"/>
        <end position="160"/>
    </location>
</feature>
<dbReference type="RefSeq" id="XP_027614431.1">
    <property type="nucleotide sequence ID" value="XM_027758630.1"/>
</dbReference>
<dbReference type="OrthoDB" id="2444812at2759"/>
<dbReference type="PROSITE" id="PS50020">
    <property type="entry name" value="WW_DOMAIN_2"/>
    <property type="match status" value="1"/>
</dbReference>
<dbReference type="Gene3D" id="2.20.70.10">
    <property type="match status" value="1"/>
</dbReference>
<dbReference type="GeneID" id="38780435"/>